<feature type="domain" description="Phytochrome chromophore attachment site" evidence="8">
    <location>
        <begin position="152"/>
        <end position="284"/>
    </location>
</feature>
<dbReference type="InterPro" id="IPR050736">
    <property type="entry name" value="Sensor_HK_Regulatory"/>
</dbReference>
<dbReference type="InterPro" id="IPR003661">
    <property type="entry name" value="HisK_dim/P_dom"/>
</dbReference>
<evidence type="ECO:0000256" key="6">
    <source>
        <dbReference type="ARBA" id="ARBA00022777"/>
    </source>
</evidence>
<keyword evidence="7" id="KW-0902">Two-component regulatory system</keyword>
<comment type="similarity">
    <text evidence="2">In the N-terminal section; belongs to the phytochrome family.</text>
</comment>
<dbReference type="NCBIfam" id="TIGR00229">
    <property type="entry name" value="sensory_box"/>
    <property type="match status" value="1"/>
</dbReference>
<dbReference type="CDD" id="cd00075">
    <property type="entry name" value="HATPase"/>
    <property type="match status" value="1"/>
</dbReference>
<dbReference type="InterPro" id="IPR029016">
    <property type="entry name" value="GAF-like_dom_sf"/>
</dbReference>
<dbReference type="InterPro" id="IPR000014">
    <property type="entry name" value="PAS"/>
</dbReference>
<protein>
    <recommendedName>
        <fullName evidence="3">histidine kinase</fullName>
        <ecNumber evidence="3">2.7.13.3</ecNumber>
    </recommendedName>
</protein>
<dbReference type="SMART" id="SM00388">
    <property type="entry name" value="HisKA"/>
    <property type="match status" value="1"/>
</dbReference>
<keyword evidence="5" id="KW-0808">Transferase</keyword>
<comment type="catalytic activity">
    <reaction evidence="1">
        <text>ATP + protein L-histidine = ADP + protein N-phospho-L-histidine.</text>
        <dbReference type="EC" id="2.7.13.3"/>
    </reaction>
</comment>
<dbReference type="SUPFAM" id="SSF55785">
    <property type="entry name" value="PYP-like sensor domain (PAS domain)"/>
    <property type="match status" value="1"/>
</dbReference>
<dbReference type="InterPro" id="IPR036097">
    <property type="entry name" value="HisK_dim/P_sf"/>
</dbReference>
<dbReference type="Gene3D" id="1.10.287.130">
    <property type="match status" value="1"/>
</dbReference>
<dbReference type="SMART" id="SM00091">
    <property type="entry name" value="PAS"/>
    <property type="match status" value="1"/>
</dbReference>
<dbReference type="InterPro" id="IPR036890">
    <property type="entry name" value="HATPase_C_sf"/>
</dbReference>
<keyword evidence="12" id="KW-1185">Reference proteome</keyword>
<feature type="domain" description="PAS" evidence="10">
    <location>
        <begin position="16"/>
        <end position="63"/>
    </location>
</feature>
<evidence type="ECO:0000313" key="11">
    <source>
        <dbReference type="EMBL" id="WAL59176.1"/>
    </source>
</evidence>
<dbReference type="PANTHER" id="PTHR43711">
    <property type="entry name" value="TWO-COMPONENT HISTIDINE KINASE"/>
    <property type="match status" value="1"/>
</dbReference>
<dbReference type="GO" id="GO:0006355">
    <property type="term" value="P:regulation of DNA-templated transcription"/>
    <property type="evidence" value="ECO:0007669"/>
    <property type="project" value="InterPro"/>
</dbReference>
<dbReference type="PROSITE" id="PS50109">
    <property type="entry name" value="HIS_KIN"/>
    <property type="match status" value="1"/>
</dbReference>
<dbReference type="Pfam" id="PF02518">
    <property type="entry name" value="HATPase_c"/>
    <property type="match status" value="1"/>
</dbReference>
<evidence type="ECO:0000256" key="4">
    <source>
        <dbReference type="ARBA" id="ARBA00022553"/>
    </source>
</evidence>
<dbReference type="InterPro" id="IPR016132">
    <property type="entry name" value="Phyto_chromo_attachment"/>
</dbReference>
<dbReference type="PROSITE" id="PS50112">
    <property type="entry name" value="PAS"/>
    <property type="match status" value="1"/>
</dbReference>
<dbReference type="InterPro" id="IPR035965">
    <property type="entry name" value="PAS-like_dom_sf"/>
</dbReference>
<dbReference type="Gene3D" id="3.30.450.20">
    <property type="entry name" value="PAS domain"/>
    <property type="match status" value="1"/>
</dbReference>
<evidence type="ECO:0000313" key="12">
    <source>
        <dbReference type="Proteomes" id="UP001163152"/>
    </source>
</evidence>
<name>A0A9E9C3P8_9CYAN</name>
<feature type="domain" description="Histidine kinase" evidence="9">
    <location>
        <begin position="496"/>
        <end position="758"/>
    </location>
</feature>
<sequence length="760" mass="85326">MLSSYSPSANLPPICFTLDLTGTVVSINPSGAARLGFEAENLIGRSLLSLLHPQDHMRLRTDLLMLPMEPTTKLGEFRLVCRNGTIVRQLTTMQIVQTATRTEVLFLCNDLEPSSPKPHRLDLTQAEQVLRQQVEWDKLMHAVAQPARQTPELRLTLRTIAMELCQQLQADRALFYQFHASGMGSLIAEATRPDCLSILESPQFLNCLQQQCLQLQTGTTLTQLQPIVWVPVASDDNQAGVQASITLPIVQQDDLWGVLVVQQCRSLRSWQRWELGLLKQLVTYLNSVIQQAELYQKVQRLNADLERQIQARTAELELAFEFEATLKRITDNVRDSLDENQILETVVQELACAIGTSCCNASIYDLKAGTSTICYEYTTTLSPYQGRVVLLDASPEIYTQLLQGQAFQFCSLNINPTRGKVSMLACPIVNDQEVLGDLWLINQPYSCFREQDIRLVQQVANQCAIAIRQARLYQAAHTQVKELERLNRLKDDFLSTVSHELRTPMSNIKMAAQMLEVVLKQSGFLRGEHPKASKYFQILQAECQREISLINDLLDLSRLDTEQASPQLANIDLPSWLSAIVQPFLERAHNQQQTIQLDLPANLPLLTTDLPSLERIVIELLQNACKYTPSNGVITIAAEVKPAPGHLEPQTVDDRLVATNLLLSTPRPFFYQSSSALVTSYPSLRLSVTNTGVEIPPQELTRIFEKFYRIPNNDPWQHGGTGLGLALVKKLAEWLSGSVWVESSANQTCFTIELPLHPNI</sequence>
<dbReference type="SUPFAM" id="SSF55781">
    <property type="entry name" value="GAF domain-like"/>
    <property type="match status" value="2"/>
</dbReference>
<evidence type="ECO:0000259" key="10">
    <source>
        <dbReference type="PROSITE" id="PS50112"/>
    </source>
</evidence>
<dbReference type="SMART" id="SM00065">
    <property type="entry name" value="GAF"/>
    <property type="match status" value="2"/>
</dbReference>
<evidence type="ECO:0000256" key="1">
    <source>
        <dbReference type="ARBA" id="ARBA00000085"/>
    </source>
</evidence>
<dbReference type="InterPro" id="IPR005467">
    <property type="entry name" value="His_kinase_dom"/>
</dbReference>
<dbReference type="PROSITE" id="PS50046">
    <property type="entry name" value="PHYTOCHROME_2"/>
    <property type="match status" value="1"/>
</dbReference>
<dbReference type="Gene3D" id="3.30.565.10">
    <property type="entry name" value="Histidine kinase-like ATPase, C-terminal domain"/>
    <property type="match status" value="1"/>
</dbReference>
<dbReference type="EMBL" id="CP113797">
    <property type="protein sequence ID" value="WAL59176.1"/>
    <property type="molecule type" value="Genomic_DNA"/>
</dbReference>
<evidence type="ECO:0000256" key="2">
    <source>
        <dbReference type="ARBA" id="ARBA00006402"/>
    </source>
</evidence>
<dbReference type="InterPro" id="IPR004358">
    <property type="entry name" value="Sig_transdc_His_kin-like_C"/>
</dbReference>
<dbReference type="GO" id="GO:0000155">
    <property type="term" value="F:phosphorelay sensor kinase activity"/>
    <property type="evidence" value="ECO:0007669"/>
    <property type="project" value="InterPro"/>
</dbReference>
<evidence type="ECO:0000256" key="3">
    <source>
        <dbReference type="ARBA" id="ARBA00012438"/>
    </source>
</evidence>
<dbReference type="KEGG" id="tsin:OXH18_18640"/>
<keyword evidence="6" id="KW-0418">Kinase</keyword>
<evidence type="ECO:0000259" key="9">
    <source>
        <dbReference type="PROSITE" id="PS50109"/>
    </source>
</evidence>
<gene>
    <name evidence="11" type="ORF">OXH18_18640</name>
</gene>
<dbReference type="InterPro" id="IPR003018">
    <property type="entry name" value="GAF"/>
</dbReference>
<dbReference type="SUPFAM" id="SSF47384">
    <property type="entry name" value="Homodimeric domain of signal transducing histidine kinase"/>
    <property type="match status" value="1"/>
</dbReference>
<dbReference type="RefSeq" id="WP_268608820.1">
    <property type="nucleotide sequence ID" value="NZ_CP113797.1"/>
</dbReference>
<dbReference type="InterPro" id="IPR013767">
    <property type="entry name" value="PAS_fold"/>
</dbReference>
<keyword evidence="4" id="KW-0597">Phosphoprotein</keyword>
<dbReference type="Pfam" id="PF00512">
    <property type="entry name" value="HisKA"/>
    <property type="match status" value="1"/>
</dbReference>
<evidence type="ECO:0000259" key="8">
    <source>
        <dbReference type="PROSITE" id="PS50046"/>
    </source>
</evidence>
<dbReference type="PANTHER" id="PTHR43711:SF1">
    <property type="entry name" value="HISTIDINE KINASE 1"/>
    <property type="match status" value="1"/>
</dbReference>
<reference evidence="11" key="1">
    <citation type="submission" date="2022-12" db="EMBL/GenBank/DDBJ databases">
        <title>Polyphasic identification of a Novel Hot-Spring Cyanobacterium Ocullathermofonsia sinensis gen nov. sp. nov. and Genomic Insights on its Adaptations to the Thermal Habitat.</title>
        <authorList>
            <person name="Daroch M."/>
            <person name="Tang J."/>
            <person name="Jiang Y."/>
        </authorList>
    </citation>
    <scope>NUCLEOTIDE SEQUENCE</scope>
    <source>
        <strain evidence="11">PKUAC-SCTA174</strain>
    </source>
</reference>
<dbReference type="CDD" id="cd00130">
    <property type="entry name" value="PAS"/>
    <property type="match status" value="1"/>
</dbReference>
<dbReference type="InterPro" id="IPR003594">
    <property type="entry name" value="HATPase_dom"/>
</dbReference>
<evidence type="ECO:0000256" key="5">
    <source>
        <dbReference type="ARBA" id="ARBA00022679"/>
    </source>
</evidence>
<dbReference type="AlphaFoldDB" id="A0A9E9C3P8"/>
<accession>A0A9E9C3P8</accession>
<dbReference type="SMART" id="SM00387">
    <property type="entry name" value="HATPase_c"/>
    <property type="match status" value="1"/>
</dbReference>
<dbReference type="Gene3D" id="3.30.450.40">
    <property type="match status" value="2"/>
</dbReference>
<evidence type="ECO:0000256" key="7">
    <source>
        <dbReference type="ARBA" id="ARBA00023012"/>
    </source>
</evidence>
<dbReference type="CDD" id="cd00082">
    <property type="entry name" value="HisKA"/>
    <property type="match status" value="1"/>
</dbReference>
<organism evidence="11 12">
    <name type="scientific">Thermocoleostomius sinensis A174</name>
    <dbReference type="NCBI Taxonomy" id="2016057"/>
    <lineage>
        <taxon>Bacteria</taxon>
        <taxon>Bacillati</taxon>
        <taxon>Cyanobacteriota</taxon>
        <taxon>Cyanophyceae</taxon>
        <taxon>Oculatellales</taxon>
        <taxon>Oculatellaceae</taxon>
        <taxon>Thermocoleostomius</taxon>
    </lineage>
</organism>
<dbReference type="PRINTS" id="PR00344">
    <property type="entry name" value="BCTRLSENSOR"/>
</dbReference>
<dbReference type="Pfam" id="PF00989">
    <property type="entry name" value="PAS"/>
    <property type="match status" value="1"/>
</dbReference>
<proteinExistence type="inferred from homology"/>
<dbReference type="SUPFAM" id="SSF55874">
    <property type="entry name" value="ATPase domain of HSP90 chaperone/DNA topoisomerase II/histidine kinase"/>
    <property type="match status" value="1"/>
</dbReference>
<dbReference type="Proteomes" id="UP001163152">
    <property type="component" value="Chromosome"/>
</dbReference>
<dbReference type="EC" id="2.7.13.3" evidence="3"/>
<dbReference type="Pfam" id="PF01590">
    <property type="entry name" value="GAF"/>
    <property type="match status" value="2"/>
</dbReference>